<comment type="similarity">
    <text evidence="2">Belongs to the bacterial solute-binding protein 8 family.</text>
</comment>
<dbReference type="InterPro" id="IPR033870">
    <property type="entry name" value="FatB"/>
</dbReference>
<gene>
    <name evidence="7" type="ordered locus">AXY_07910</name>
</gene>
<dbReference type="GO" id="GO:0030288">
    <property type="term" value="C:outer membrane-bounded periplasmic space"/>
    <property type="evidence" value="ECO:0007669"/>
    <property type="project" value="TreeGrafter"/>
</dbReference>
<dbReference type="EMBL" id="AP012050">
    <property type="protein sequence ID" value="BAM46923.1"/>
    <property type="molecule type" value="Genomic_DNA"/>
</dbReference>
<evidence type="ECO:0000256" key="4">
    <source>
        <dbReference type="ARBA" id="ARBA00022729"/>
    </source>
</evidence>
<feature type="signal peptide" evidence="5">
    <location>
        <begin position="1"/>
        <end position="19"/>
    </location>
</feature>
<dbReference type="InterPro" id="IPR002491">
    <property type="entry name" value="ABC_transptr_periplasmic_BD"/>
</dbReference>
<sequence>MKKLSLFIFMLIFASFIVACGDTSKREADNTSKEAAATVEVVHNLGTTVVPKNPETVVVFDFASLDILNYFGVEVAALPKASVPSYLSQYEADQYENAGTLFEPDFELLANLNPDLIIISGRTQESYDDLSELAPTIFLGIDTADYLGSFKTNVSILAEIFDKEEVATEAIAQIESDIADLVDTVPTDKTGLILLTSDGSLSAYGPGSRFGVIHDEFNVTPAVTDVEAATHGQNISFEFVADVNPDYLFVLDRNAVTGGEYDAASTLDNELMNQTTAVQEEQVTYLTPDYWYLSSGGIESVTQMIAEIKATFK</sequence>
<dbReference type="eggNOG" id="COG4607">
    <property type="taxonomic scope" value="Bacteria"/>
</dbReference>
<dbReference type="PROSITE" id="PS50983">
    <property type="entry name" value="FE_B12_PBP"/>
    <property type="match status" value="1"/>
</dbReference>
<dbReference type="AlphaFoldDB" id="K0J6W4"/>
<evidence type="ECO:0000256" key="1">
    <source>
        <dbReference type="ARBA" id="ARBA00004193"/>
    </source>
</evidence>
<organism evidence="7 8">
    <name type="scientific">Amphibacillus xylanus (strain ATCC 51415 / DSM 6626 / JCM 7361 / LMG 17667 / NBRC 15112 / Ep01)</name>
    <dbReference type="NCBI Taxonomy" id="698758"/>
    <lineage>
        <taxon>Bacteria</taxon>
        <taxon>Bacillati</taxon>
        <taxon>Bacillota</taxon>
        <taxon>Bacilli</taxon>
        <taxon>Bacillales</taxon>
        <taxon>Bacillaceae</taxon>
        <taxon>Amphibacillus</taxon>
    </lineage>
</organism>
<evidence type="ECO:0000313" key="7">
    <source>
        <dbReference type="EMBL" id="BAM46923.1"/>
    </source>
</evidence>
<comment type="subcellular location">
    <subcellularLocation>
        <location evidence="1">Cell membrane</location>
        <topology evidence="1">Lipid-anchor</topology>
    </subcellularLocation>
</comment>
<evidence type="ECO:0000256" key="5">
    <source>
        <dbReference type="SAM" id="SignalP"/>
    </source>
</evidence>
<keyword evidence="4 5" id="KW-0732">Signal</keyword>
<evidence type="ECO:0000313" key="8">
    <source>
        <dbReference type="Proteomes" id="UP000006294"/>
    </source>
</evidence>
<dbReference type="RefSeq" id="WP_015009528.1">
    <property type="nucleotide sequence ID" value="NC_018704.1"/>
</dbReference>
<keyword evidence="3" id="KW-0813">Transport</keyword>
<name>K0J6W4_AMPXN</name>
<dbReference type="STRING" id="698758.AXY_07910"/>
<protein>
    <submittedName>
        <fullName evidence="7">Iron chelate ABC transporter substrate binding protein</fullName>
    </submittedName>
</protein>
<dbReference type="Pfam" id="PF01497">
    <property type="entry name" value="Peripla_BP_2"/>
    <property type="match status" value="1"/>
</dbReference>
<proteinExistence type="inferred from homology"/>
<keyword evidence="8" id="KW-1185">Reference proteome</keyword>
<dbReference type="GO" id="GO:1901678">
    <property type="term" value="P:iron coordination entity transport"/>
    <property type="evidence" value="ECO:0007669"/>
    <property type="project" value="UniProtKB-ARBA"/>
</dbReference>
<dbReference type="InterPro" id="IPR051313">
    <property type="entry name" value="Bact_iron-sidero_bind"/>
</dbReference>
<dbReference type="GO" id="GO:0005886">
    <property type="term" value="C:plasma membrane"/>
    <property type="evidence" value="ECO:0007669"/>
    <property type="project" value="UniProtKB-SubCell"/>
</dbReference>
<dbReference type="PANTHER" id="PTHR30532:SF28">
    <property type="entry name" value="PETROBACTIN-BINDING PROTEIN YCLQ"/>
    <property type="match status" value="1"/>
</dbReference>
<reference evidence="7 8" key="1">
    <citation type="submission" date="2011-01" db="EMBL/GenBank/DDBJ databases">
        <title>Whole genome sequence of Amphibacillus xylinus NBRC 15112.</title>
        <authorList>
            <person name="Nakazawa H."/>
            <person name="Katano Y."/>
            <person name="Nakamura S."/>
            <person name="Sasagawa M."/>
            <person name="Fukada J."/>
            <person name="Arai T."/>
            <person name="Sasakura N."/>
            <person name="Mochizuki D."/>
            <person name="Hosoyama A."/>
            <person name="Harada K."/>
            <person name="Horikawa H."/>
            <person name="Kato Y."/>
            <person name="Harada T."/>
            <person name="Sasaki K."/>
            <person name="Sekiguchi M."/>
            <person name="Hodoyama M."/>
            <person name="Nishiko R."/>
            <person name="Narita H."/>
            <person name="Hanamaki A."/>
            <person name="Hata C."/>
            <person name="Konno Y."/>
            <person name="Niimura Y."/>
            <person name="Yamazaki S."/>
            <person name="Fujita N."/>
        </authorList>
    </citation>
    <scope>NUCLEOTIDE SEQUENCE [LARGE SCALE GENOMIC DNA]</scope>
    <source>
        <strain evidence="8">ATCC 51415 / DSM 6626 / JCM 7361 / LMG 17667 / NBRC 15112 / Ep01</strain>
    </source>
</reference>
<feature type="chain" id="PRO_5038695845" evidence="5">
    <location>
        <begin position="20"/>
        <end position="313"/>
    </location>
</feature>
<feature type="domain" description="Fe/B12 periplasmic-binding" evidence="6">
    <location>
        <begin position="56"/>
        <end position="313"/>
    </location>
</feature>
<dbReference type="KEGG" id="axl:AXY_07910"/>
<evidence type="ECO:0000259" key="6">
    <source>
        <dbReference type="PROSITE" id="PS50983"/>
    </source>
</evidence>
<dbReference type="PANTHER" id="PTHR30532">
    <property type="entry name" value="IRON III DICITRATE-BINDING PERIPLASMIC PROTEIN"/>
    <property type="match status" value="1"/>
</dbReference>
<dbReference type="Proteomes" id="UP000006294">
    <property type="component" value="Chromosome"/>
</dbReference>
<dbReference type="OrthoDB" id="63946at2"/>
<accession>K0J6W4</accession>
<dbReference type="CDD" id="cd01140">
    <property type="entry name" value="FatB"/>
    <property type="match status" value="1"/>
</dbReference>
<evidence type="ECO:0000256" key="2">
    <source>
        <dbReference type="ARBA" id="ARBA00008814"/>
    </source>
</evidence>
<dbReference type="Gene3D" id="3.40.50.1980">
    <property type="entry name" value="Nitrogenase molybdenum iron protein domain"/>
    <property type="match status" value="2"/>
</dbReference>
<dbReference type="HOGENOM" id="CLU_038034_3_1_9"/>
<evidence type="ECO:0000256" key="3">
    <source>
        <dbReference type="ARBA" id="ARBA00022448"/>
    </source>
</evidence>
<dbReference type="PROSITE" id="PS51257">
    <property type="entry name" value="PROKAR_LIPOPROTEIN"/>
    <property type="match status" value="1"/>
</dbReference>
<dbReference type="SUPFAM" id="SSF53807">
    <property type="entry name" value="Helical backbone' metal receptor"/>
    <property type="match status" value="1"/>
</dbReference>